<reference evidence="2" key="2">
    <citation type="submission" date="2017-11" db="EMBL/GenBank/DDBJ databases">
        <title>PacBio sequencing of new strain of the secondary endosymbiont Candidatus Hamiltonella defensa.</title>
        <authorList>
            <person name="Strand M.R."/>
            <person name="Oliver K."/>
        </authorList>
    </citation>
    <scope>NUCLEOTIDE SEQUENCE [LARGE SCALE GENOMIC DNA]</scope>
    <source>
        <strain evidence="2">A2C</strain>
        <plasmid evidence="2">phda2c.1</plasmid>
    </source>
</reference>
<dbReference type="Proteomes" id="UP000230008">
    <property type="component" value="Plasmid pHDA2C.1"/>
</dbReference>
<sequence length="62" mass="7186">MHLYVEKIFLNELRLILNDWRSFLNAIFRPNKGKVSSIGGLKRQEAYADAQIIFFEGTINSV</sequence>
<dbReference type="AlphaFoldDB" id="A0A2D3T5H8"/>
<keyword evidence="1" id="KW-0614">Plasmid</keyword>
<dbReference type="EMBL" id="CP017607">
    <property type="protein sequence ID" value="ATW30791.1"/>
    <property type="molecule type" value="Genomic_DNA"/>
</dbReference>
<reference evidence="2" key="1">
    <citation type="submission" date="2016-10" db="EMBL/GenBank/DDBJ databases">
        <authorList>
            <person name="Chevignon G."/>
        </authorList>
    </citation>
    <scope>NUCLEOTIDE SEQUENCE [LARGE SCALE GENOMIC DNA]</scope>
    <source>
        <strain evidence="2">A2C</strain>
        <plasmid evidence="2">phda2c.1</plasmid>
    </source>
</reference>
<evidence type="ECO:0000313" key="1">
    <source>
        <dbReference type="EMBL" id="ATW30791.1"/>
    </source>
</evidence>
<geneLocation type="plasmid" evidence="2">
    <name>phda2c.1</name>
</geneLocation>
<protein>
    <submittedName>
        <fullName evidence="1">Uncharacterized protein</fullName>
    </submittedName>
</protein>
<name>A0A2D3T5H8_9ENTR</name>
<evidence type="ECO:0000313" key="2">
    <source>
        <dbReference type="Proteomes" id="UP000230008"/>
    </source>
</evidence>
<accession>A0A2D3T5H8</accession>
<organism evidence="1 2">
    <name type="scientific">Candidatus Williamhamiltonella defendens</name>
    <dbReference type="NCBI Taxonomy" id="138072"/>
    <lineage>
        <taxon>Bacteria</taxon>
        <taxon>Pseudomonadati</taxon>
        <taxon>Pseudomonadota</taxon>
        <taxon>Gammaproteobacteria</taxon>
        <taxon>Enterobacterales</taxon>
        <taxon>Enterobacteriaceae</taxon>
        <taxon>aphid secondary symbionts</taxon>
        <taxon>Candidatus Williamhamiltonella</taxon>
    </lineage>
</organism>
<proteinExistence type="predicted"/>
<gene>
    <name evidence="1" type="ORF">BJP41_09925</name>
</gene>